<dbReference type="GO" id="GO:0006508">
    <property type="term" value="P:proteolysis"/>
    <property type="evidence" value="ECO:0007669"/>
    <property type="project" value="UniProtKB-KW"/>
</dbReference>
<proteinExistence type="inferred from homology"/>
<dbReference type="GO" id="GO:0030288">
    <property type="term" value="C:outer membrane-bounded periplasmic space"/>
    <property type="evidence" value="ECO:0007669"/>
    <property type="project" value="TreeGrafter"/>
</dbReference>
<dbReference type="Gene3D" id="3.90.226.10">
    <property type="entry name" value="2-enoyl-CoA Hydratase, Chain A, domain 1"/>
    <property type="match status" value="1"/>
</dbReference>
<dbReference type="PANTHER" id="PTHR32060:SF30">
    <property type="entry name" value="CARBOXY-TERMINAL PROCESSING PROTEASE CTPA"/>
    <property type="match status" value="1"/>
</dbReference>
<keyword evidence="2 5" id="KW-0645">Protease</keyword>
<keyword evidence="6" id="KW-1133">Transmembrane helix</keyword>
<dbReference type="GO" id="GO:0007165">
    <property type="term" value="P:signal transduction"/>
    <property type="evidence" value="ECO:0007669"/>
    <property type="project" value="TreeGrafter"/>
</dbReference>
<dbReference type="SMART" id="SM00245">
    <property type="entry name" value="TSPc"/>
    <property type="match status" value="1"/>
</dbReference>
<sequence>MNNKFVEVKRKSKFPKILIAVIIALLFLGSNIFFFFLGNRLTLNGLVIPWGRGEISESLKGIDNVEKFKKLFSIRDELYLKYDGEIDEDKLVDGAIKGMTESLGDPYTVYMTKEEAESFNSKMQGNFSGVGIQLDIKDENIVVVTPIEGSPAEKAGILKGDVILKVDGKDVSSKEYDKAVAMIRGEKGTDVTLTLYREDKGNFDIKLKRDTITVKSVEGEMLSNGVGYVTISSFDEHTDKEFLDTLNNLKGKGMKGIILDLRGNPGGYMHTAVSVASQFIQKDKVIVATKDKYNQEEHALSQGGSFIGTPLVVLIDNGTASASEIVSGAFKDYKVADLVGTKTFGKGVVQRPLELDDGTLLKVTISKWYTPNGNNIHKSGIEADYEVEYPKELATAKYNRSKDPQFAKALELITEKLK</sequence>
<dbReference type="CDD" id="cd07560">
    <property type="entry name" value="Peptidase_S41_CPP"/>
    <property type="match status" value="1"/>
</dbReference>
<evidence type="ECO:0000256" key="5">
    <source>
        <dbReference type="RuleBase" id="RU004404"/>
    </source>
</evidence>
<dbReference type="Pfam" id="PF22694">
    <property type="entry name" value="CtpB_N-like"/>
    <property type="match status" value="1"/>
</dbReference>
<dbReference type="EMBL" id="FQXU01000006">
    <property type="protein sequence ID" value="SHI12063.1"/>
    <property type="molecule type" value="Genomic_DNA"/>
</dbReference>
<evidence type="ECO:0000256" key="1">
    <source>
        <dbReference type="ARBA" id="ARBA00009179"/>
    </source>
</evidence>
<name>A0A1M5YKL5_9CLOT</name>
<evidence type="ECO:0000259" key="7">
    <source>
        <dbReference type="PROSITE" id="PS50106"/>
    </source>
</evidence>
<reference evidence="8 9" key="1">
    <citation type="submission" date="2016-11" db="EMBL/GenBank/DDBJ databases">
        <authorList>
            <person name="Jaros S."/>
            <person name="Januszkiewicz K."/>
            <person name="Wedrychowicz H."/>
        </authorList>
    </citation>
    <scope>NUCLEOTIDE SEQUENCE [LARGE SCALE GENOMIC DNA]</scope>
    <source>
        <strain evidence="8 9">DSM 6191</strain>
    </source>
</reference>
<dbReference type="Gene3D" id="3.30.750.44">
    <property type="match status" value="1"/>
</dbReference>
<dbReference type="Pfam" id="PF17820">
    <property type="entry name" value="PDZ_6"/>
    <property type="match status" value="1"/>
</dbReference>
<dbReference type="InterPro" id="IPR041489">
    <property type="entry name" value="PDZ_6"/>
</dbReference>
<comment type="similarity">
    <text evidence="1 5">Belongs to the peptidase S41A family.</text>
</comment>
<dbReference type="InterPro" id="IPR055210">
    <property type="entry name" value="CtpA/B_N"/>
</dbReference>
<dbReference type="SUPFAM" id="SSF50156">
    <property type="entry name" value="PDZ domain-like"/>
    <property type="match status" value="1"/>
</dbReference>
<dbReference type="Proteomes" id="UP000184241">
    <property type="component" value="Unassembled WGS sequence"/>
</dbReference>
<dbReference type="GO" id="GO:0008236">
    <property type="term" value="F:serine-type peptidase activity"/>
    <property type="evidence" value="ECO:0007669"/>
    <property type="project" value="UniProtKB-KW"/>
</dbReference>
<dbReference type="GO" id="GO:0004175">
    <property type="term" value="F:endopeptidase activity"/>
    <property type="evidence" value="ECO:0007669"/>
    <property type="project" value="TreeGrafter"/>
</dbReference>
<evidence type="ECO:0000256" key="3">
    <source>
        <dbReference type="ARBA" id="ARBA00022801"/>
    </source>
</evidence>
<dbReference type="CDD" id="cd06782">
    <property type="entry name" value="cpPDZ_CPP-like"/>
    <property type="match status" value="1"/>
</dbReference>
<evidence type="ECO:0000256" key="2">
    <source>
        <dbReference type="ARBA" id="ARBA00022670"/>
    </source>
</evidence>
<keyword evidence="6" id="KW-0812">Transmembrane</keyword>
<feature type="transmembrane region" description="Helical" evidence="6">
    <location>
        <begin position="17"/>
        <end position="37"/>
    </location>
</feature>
<dbReference type="InterPro" id="IPR004447">
    <property type="entry name" value="Peptidase_S41A"/>
</dbReference>
<dbReference type="RefSeq" id="WP_073019179.1">
    <property type="nucleotide sequence ID" value="NZ_FQXU01000006.1"/>
</dbReference>
<dbReference type="PANTHER" id="PTHR32060">
    <property type="entry name" value="TAIL-SPECIFIC PROTEASE"/>
    <property type="match status" value="1"/>
</dbReference>
<dbReference type="Gene3D" id="2.30.42.10">
    <property type="match status" value="1"/>
</dbReference>
<dbReference type="InterPro" id="IPR029045">
    <property type="entry name" value="ClpP/crotonase-like_dom_sf"/>
</dbReference>
<dbReference type="SMART" id="SM00228">
    <property type="entry name" value="PDZ"/>
    <property type="match status" value="1"/>
</dbReference>
<dbReference type="SUPFAM" id="SSF52096">
    <property type="entry name" value="ClpP/crotonase"/>
    <property type="match status" value="1"/>
</dbReference>
<evidence type="ECO:0000313" key="9">
    <source>
        <dbReference type="Proteomes" id="UP000184241"/>
    </source>
</evidence>
<feature type="domain" description="PDZ" evidence="7">
    <location>
        <begin position="108"/>
        <end position="184"/>
    </location>
</feature>
<organism evidence="8 9">
    <name type="scientific">Clostridium intestinale DSM 6191</name>
    <dbReference type="NCBI Taxonomy" id="1121320"/>
    <lineage>
        <taxon>Bacteria</taxon>
        <taxon>Bacillati</taxon>
        <taxon>Bacillota</taxon>
        <taxon>Clostridia</taxon>
        <taxon>Eubacteriales</taxon>
        <taxon>Clostridiaceae</taxon>
        <taxon>Clostridium</taxon>
    </lineage>
</organism>
<accession>A0A1M5YKL5</accession>
<dbReference type="Pfam" id="PF03572">
    <property type="entry name" value="Peptidase_S41"/>
    <property type="match status" value="1"/>
</dbReference>
<dbReference type="InterPro" id="IPR005151">
    <property type="entry name" value="Tail-specific_protease"/>
</dbReference>
<evidence type="ECO:0000256" key="6">
    <source>
        <dbReference type="SAM" id="Phobius"/>
    </source>
</evidence>
<dbReference type="PROSITE" id="PS50106">
    <property type="entry name" value="PDZ"/>
    <property type="match status" value="1"/>
</dbReference>
<gene>
    <name evidence="8" type="ORF">SAMN02745941_02054</name>
</gene>
<evidence type="ECO:0000313" key="8">
    <source>
        <dbReference type="EMBL" id="SHI12063.1"/>
    </source>
</evidence>
<protein>
    <submittedName>
        <fullName evidence="8">C-terminal processing peptidase-3. Serine peptidase. MEROPS family S41A</fullName>
    </submittedName>
</protein>
<dbReference type="FunFam" id="2.30.42.10:FF:000063">
    <property type="entry name" value="Peptidase, S41 family"/>
    <property type="match status" value="1"/>
</dbReference>
<dbReference type="InterPro" id="IPR036034">
    <property type="entry name" value="PDZ_sf"/>
</dbReference>
<keyword evidence="6" id="KW-0472">Membrane</keyword>
<dbReference type="InterPro" id="IPR001478">
    <property type="entry name" value="PDZ"/>
</dbReference>
<dbReference type="AlphaFoldDB" id="A0A1M5YKL5"/>
<evidence type="ECO:0000256" key="4">
    <source>
        <dbReference type="ARBA" id="ARBA00022825"/>
    </source>
</evidence>
<keyword evidence="3 5" id="KW-0378">Hydrolase</keyword>
<dbReference type="NCBIfam" id="TIGR00225">
    <property type="entry name" value="prc"/>
    <property type="match status" value="1"/>
</dbReference>
<keyword evidence="4 5" id="KW-0720">Serine protease</keyword>